<reference evidence="2 3" key="1">
    <citation type="journal article" date="2010" name="Proc. Natl. Acad. Sci. U.S.A.">
        <title>Insights into evolution of multicellular fungi from the assembled chromosomes of the mushroom Coprinopsis cinerea (Coprinus cinereus).</title>
        <authorList>
            <person name="Stajich J.E."/>
            <person name="Wilke S.K."/>
            <person name="Ahren D."/>
            <person name="Au C.H."/>
            <person name="Birren B.W."/>
            <person name="Borodovsky M."/>
            <person name="Burns C."/>
            <person name="Canback B."/>
            <person name="Casselton L.A."/>
            <person name="Cheng C.K."/>
            <person name="Deng J."/>
            <person name="Dietrich F.S."/>
            <person name="Fargo D.C."/>
            <person name="Farman M.L."/>
            <person name="Gathman A.C."/>
            <person name="Goldberg J."/>
            <person name="Guigo R."/>
            <person name="Hoegger P.J."/>
            <person name="Hooker J.B."/>
            <person name="Huggins A."/>
            <person name="James T.Y."/>
            <person name="Kamada T."/>
            <person name="Kilaru S."/>
            <person name="Kodira C."/>
            <person name="Kues U."/>
            <person name="Kupfer D."/>
            <person name="Kwan H.S."/>
            <person name="Lomsadze A."/>
            <person name="Li W."/>
            <person name="Lilly W.W."/>
            <person name="Ma L.J."/>
            <person name="Mackey A.J."/>
            <person name="Manning G."/>
            <person name="Martin F."/>
            <person name="Muraguchi H."/>
            <person name="Natvig D.O."/>
            <person name="Palmerini H."/>
            <person name="Ramesh M.A."/>
            <person name="Rehmeyer C.J."/>
            <person name="Roe B.A."/>
            <person name="Shenoy N."/>
            <person name="Stanke M."/>
            <person name="Ter-Hovhannisyan V."/>
            <person name="Tunlid A."/>
            <person name="Velagapudi R."/>
            <person name="Vision T.J."/>
            <person name="Zeng Q."/>
            <person name="Zolan M.E."/>
            <person name="Pukkila P.J."/>
        </authorList>
    </citation>
    <scope>NUCLEOTIDE SEQUENCE [LARGE SCALE GENOMIC DNA]</scope>
    <source>
        <strain evidence="3">Okayama-7 / 130 / ATCC MYA-4618 / FGSC 9003</strain>
    </source>
</reference>
<organism evidence="2 3">
    <name type="scientific">Coprinopsis cinerea (strain Okayama-7 / 130 / ATCC MYA-4618 / FGSC 9003)</name>
    <name type="common">Inky cap fungus</name>
    <name type="synonym">Hormographiella aspergillata</name>
    <dbReference type="NCBI Taxonomy" id="240176"/>
    <lineage>
        <taxon>Eukaryota</taxon>
        <taxon>Fungi</taxon>
        <taxon>Dikarya</taxon>
        <taxon>Basidiomycota</taxon>
        <taxon>Agaricomycotina</taxon>
        <taxon>Agaricomycetes</taxon>
        <taxon>Agaricomycetidae</taxon>
        <taxon>Agaricales</taxon>
        <taxon>Agaricineae</taxon>
        <taxon>Psathyrellaceae</taxon>
        <taxon>Coprinopsis</taxon>
    </lineage>
</organism>
<dbReference type="AlphaFoldDB" id="D6RP81"/>
<dbReference type="Proteomes" id="UP000001861">
    <property type="component" value="Unassembled WGS sequence"/>
</dbReference>
<feature type="region of interest" description="Disordered" evidence="1">
    <location>
        <begin position="75"/>
        <end position="95"/>
    </location>
</feature>
<protein>
    <submittedName>
        <fullName evidence="2">Uncharacterized protein</fullName>
    </submittedName>
</protein>
<dbReference type="EMBL" id="AACS02000008">
    <property type="protein sequence ID" value="EFI27239.1"/>
    <property type="molecule type" value="Genomic_DNA"/>
</dbReference>
<evidence type="ECO:0000313" key="3">
    <source>
        <dbReference type="Proteomes" id="UP000001861"/>
    </source>
</evidence>
<dbReference type="InParanoid" id="D6RP81"/>
<sequence>MCLRLFHPSPQPYLSQHQHLSQLNRGPSQQSVRLSTSQPYLRVLASRPVGILSFWSSGVLEFWIEVLVLESSSRGLSPIADREDRAESDRSPGGKVLDNRLRNIYYREALFIVELVSYREVLRKARIGMKGMKATSKEYR</sequence>
<evidence type="ECO:0000313" key="2">
    <source>
        <dbReference type="EMBL" id="EFI27239.1"/>
    </source>
</evidence>
<feature type="compositionally biased region" description="Basic and acidic residues" evidence="1">
    <location>
        <begin position="80"/>
        <end position="95"/>
    </location>
</feature>
<dbReference type="HOGENOM" id="CLU_1835070_0_0_1"/>
<gene>
    <name evidence="2" type="ORF">CC1G_15067</name>
</gene>
<accession>D6RP81</accession>
<name>D6RP81_COPC7</name>
<comment type="caution">
    <text evidence="2">The sequence shown here is derived from an EMBL/GenBank/DDBJ whole genome shotgun (WGS) entry which is preliminary data.</text>
</comment>
<proteinExistence type="predicted"/>
<keyword evidence="3" id="KW-1185">Reference proteome</keyword>
<dbReference type="GeneID" id="9378124"/>
<dbReference type="RefSeq" id="XP_002910733.1">
    <property type="nucleotide sequence ID" value="XM_002910687.1"/>
</dbReference>
<dbReference type="VEuPathDB" id="FungiDB:CC1G_15067"/>
<evidence type="ECO:0000256" key="1">
    <source>
        <dbReference type="SAM" id="MobiDB-lite"/>
    </source>
</evidence>
<dbReference type="KEGG" id="cci:CC1G_15067"/>